<protein>
    <submittedName>
        <fullName evidence="3">Protein phosphatase 2C domain-containing protein</fullName>
    </submittedName>
</protein>
<evidence type="ECO:0000313" key="3">
    <source>
        <dbReference type="EMBL" id="HIX44834.1"/>
    </source>
</evidence>
<organism evidence="3 4">
    <name type="scientific">Candidatus Barnesiella excrementipullorum</name>
    <dbReference type="NCBI Taxonomy" id="2838479"/>
    <lineage>
        <taxon>Bacteria</taxon>
        <taxon>Pseudomonadati</taxon>
        <taxon>Bacteroidota</taxon>
        <taxon>Bacteroidia</taxon>
        <taxon>Bacteroidales</taxon>
        <taxon>Barnesiellaceae</taxon>
        <taxon>Barnesiella</taxon>
    </lineage>
</organism>
<evidence type="ECO:0000256" key="1">
    <source>
        <dbReference type="SAM" id="MobiDB-lite"/>
    </source>
</evidence>
<dbReference type="Gene3D" id="3.60.40.10">
    <property type="entry name" value="PPM-type phosphatase domain"/>
    <property type="match status" value="1"/>
</dbReference>
<dbReference type="Proteomes" id="UP000824246">
    <property type="component" value="Unassembled WGS sequence"/>
</dbReference>
<reference evidence="3" key="2">
    <citation type="submission" date="2021-04" db="EMBL/GenBank/DDBJ databases">
        <authorList>
            <person name="Gilroy R."/>
        </authorList>
    </citation>
    <scope>NUCLEOTIDE SEQUENCE</scope>
    <source>
        <strain evidence="3">ChiHjej12B11-16260</strain>
    </source>
</reference>
<dbReference type="CDD" id="cd00143">
    <property type="entry name" value="PP2Cc"/>
    <property type="match status" value="1"/>
</dbReference>
<dbReference type="InterPro" id="IPR015655">
    <property type="entry name" value="PP2C"/>
</dbReference>
<accession>A0A9D1VPU9</accession>
<comment type="caution">
    <text evidence="3">The sequence shown here is derived from an EMBL/GenBank/DDBJ whole genome shotgun (WGS) entry which is preliminary data.</text>
</comment>
<evidence type="ECO:0000259" key="2">
    <source>
        <dbReference type="PROSITE" id="PS51746"/>
    </source>
</evidence>
<dbReference type="SUPFAM" id="SSF81606">
    <property type="entry name" value="PP2C-like"/>
    <property type="match status" value="1"/>
</dbReference>
<feature type="region of interest" description="Disordered" evidence="1">
    <location>
        <begin position="252"/>
        <end position="305"/>
    </location>
</feature>
<name>A0A9D1VPU9_9BACT</name>
<sequence>MILQCQVASDVGCVRTNNEDIALLAGGLYRDAVDRFVAELQPNSRFVAIVADGMGGYEGGEIASEMAAKSFDSFFTSLPAGLSVDGLVAQVKAWVTDMHATIISYGEEHREYAGLGTTMVGIFAYEGRIYRINVGDSRLYRYRNGILKQLSVDHSMRELTGDMSQPSNLIYNSLGAGGKVFADVEEMTMQIIDDDRFLICSDGLSDMISDEEISSILADNADVEALIAAAKQAGGRDNVSVILLTVCAAEQEADDTSDAAEAEADTTGDDSTDDEGGRDSDTSVIDRSSPMRNDQSIPKIDKTKR</sequence>
<dbReference type="EMBL" id="DXFB01000030">
    <property type="protein sequence ID" value="HIX44834.1"/>
    <property type="molecule type" value="Genomic_DNA"/>
</dbReference>
<dbReference type="Pfam" id="PF13672">
    <property type="entry name" value="PP2C_2"/>
    <property type="match status" value="1"/>
</dbReference>
<reference evidence="3" key="1">
    <citation type="journal article" date="2021" name="PeerJ">
        <title>Extensive microbial diversity within the chicken gut microbiome revealed by metagenomics and culture.</title>
        <authorList>
            <person name="Gilroy R."/>
            <person name="Ravi A."/>
            <person name="Getino M."/>
            <person name="Pursley I."/>
            <person name="Horton D.L."/>
            <person name="Alikhan N.F."/>
            <person name="Baker D."/>
            <person name="Gharbi K."/>
            <person name="Hall N."/>
            <person name="Watson M."/>
            <person name="Adriaenssens E.M."/>
            <person name="Foster-Nyarko E."/>
            <person name="Jarju S."/>
            <person name="Secka A."/>
            <person name="Antonio M."/>
            <person name="Oren A."/>
            <person name="Chaudhuri R.R."/>
            <person name="La Ragione R."/>
            <person name="Hildebrand F."/>
            <person name="Pallen M.J."/>
        </authorList>
    </citation>
    <scope>NUCLEOTIDE SEQUENCE</scope>
    <source>
        <strain evidence="3">ChiHjej12B11-16260</strain>
    </source>
</reference>
<proteinExistence type="predicted"/>
<feature type="compositionally biased region" description="Acidic residues" evidence="1">
    <location>
        <begin position="252"/>
        <end position="274"/>
    </location>
</feature>
<feature type="domain" description="PPM-type phosphatase" evidence="2">
    <location>
        <begin position="4"/>
        <end position="246"/>
    </location>
</feature>
<dbReference type="SMART" id="SM00331">
    <property type="entry name" value="PP2C_SIG"/>
    <property type="match status" value="1"/>
</dbReference>
<dbReference type="AlphaFoldDB" id="A0A9D1VPU9"/>
<dbReference type="GO" id="GO:0004722">
    <property type="term" value="F:protein serine/threonine phosphatase activity"/>
    <property type="evidence" value="ECO:0007669"/>
    <property type="project" value="InterPro"/>
</dbReference>
<dbReference type="InterPro" id="IPR036457">
    <property type="entry name" value="PPM-type-like_dom_sf"/>
</dbReference>
<dbReference type="PANTHER" id="PTHR47992">
    <property type="entry name" value="PROTEIN PHOSPHATASE"/>
    <property type="match status" value="1"/>
</dbReference>
<dbReference type="InterPro" id="IPR001932">
    <property type="entry name" value="PPM-type_phosphatase-like_dom"/>
</dbReference>
<dbReference type="SMART" id="SM00332">
    <property type="entry name" value="PP2Cc"/>
    <property type="match status" value="1"/>
</dbReference>
<evidence type="ECO:0000313" key="4">
    <source>
        <dbReference type="Proteomes" id="UP000824246"/>
    </source>
</evidence>
<gene>
    <name evidence="3" type="ORF">H9982_01300</name>
</gene>
<dbReference type="PROSITE" id="PS51746">
    <property type="entry name" value="PPM_2"/>
    <property type="match status" value="1"/>
</dbReference>